<reference evidence="1" key="1">
    <citation type="journal article" date="2020" name="Stud. Mycol.">
        <title>101 Dothideomycetes genomes: a test case for predicting lifestyles and emergence of pathogens.</title>
        <authorList>
            <person name="Haridas S."/>
            <person name="Albert R."/>
            <person name="Binder M."/>
            <person name="Bloem J."/>
            <person name="Labutti K."/>
            <person name="Salamov A."/>
            <person name="Andreopoulos B."/>
            <person name="Baker S."/>
            <person name="Barry K."/>
            <person name="Bills G."/>
            <person name="Bluhm B."/>
            <person name="Cannon C."/>
            <person name="Castanera R."/>
            <person name="Culley D."/>
            <person name="Daum C."/>
            <person name="Ezra D."/>
            <person name="Gonzalez J."/>
            <person name="Henrissat B."/>
            <person name="Kuo A."/>
            <person name="Liang C."/>
            <person name="Lipzen A."/>
            <person name="Lutzoni F."/>
            <person name="Magnuson J."/>
            <person name="Mondo S."/>
            <person name="Nolan M."/>
            <person name="Ohm R."/>
            <person name="Pangilinan J."/>
            <person name="Park H.-J."/>
            <person name="Ramirez L."/>
            <person name="Alfaro M."/>
            <person name="Sun H."/>
            <person name="Tritt A."/>
            <person name="Yoshinaga Y."/>
            <person name="Zwiers L.-H."/>
            <person name="Turgeon B."/>
            <person name="Goodwin S."/>
            <person name="Spatafora J."/>
            <person name="Crous P."/>
            <person name="Grigoriev I."/>
        </authorList>
    </citation>
    <scope>NUCLEOTIDE SEQUENCE</scope>
    <source>
        <strain evidence="1">CBS 161.51</strain>
    </source>
</reference>
<dbReference type="Proteomes" id="UP000800038">
    <property type="component" value="Unassembled WGS sequence"/>
</dbReference>
<protein>
    <submittedName>
        <fullName evidence="1">Uncharacterized protein</fullName>
    </submittedName>
</protein>
<evidence type="ECO:0000313" key="2">
    <source>
        <dbReference type="Proteomes" id="UP000800038"/>
    </source>
</evidence>
<dbReference type="EMBL" id="ML976017">
    <property type="protein sequence ID" value="KAF1944322.1"/>
    <property type="molecule type" value="Genomic_DNA"/>
</dbReference>
<sequence length="86" mass="9854">MYVILTWTSVISLLGMLVYIIALCSSLNTTTFSLIPFMDCYVSIPTGIELETSVFREQTAATIRKEREVLSDRSKHRVTDRQRHSL</sequence>
<gene>
    <name evidence="1" type="ORF">EJ02DRAFT_98718</name>
</gene>
<organism evidence="1 2">
    <name type="scientific">Clathrospora elynae</name>
    <dbReference type="NCBI Taxonomy" id="706981"/>
    <lineage>
        <taxon>Eukaryota</taxon>
        <taxon>Fungi</taxon>
        <taxon>Dikarya</taxon>
        <taxon>Ascomycota</taxon>
        <taxon>Pezizomycotina</taxon>
        <taxon>Dothideomycetes</taxon>
        <taxon>Pleosporomycetidae</taxon>
        <taxon>Pleosporales</taxon>
        <taxon>Diademaceae</taxon>
        <taxon>Clathrospora</taxon>
    </lineage>
</organism>
<keyword evidence="2" id="KW-1185">Reference proteome</keyword>
<name>A0A6A5SX54_9PLEO</name>
<dbReference type="AlphaFoldDB" id="A0A6A5SX54"/>
<evidence type="ECO:0000313" key="1">
    <source>
        <dbReference type="EMBL" id="KAF1944322.1"/>
    </source>
</evidence>
<accession>A0A6A5SX54</accession>
<proteinExistence type="predicted"/>